<evidence type="ECO:0000313" key="2">
    <source>
        <dbReference type="EMBL" id="KAG2926892.1"/>
    </source>
</evidence>
<dbReference type="VEuPathDB" id="FungiDB:PC110_g19320"/>
<dbReference type="EMBL" id="RCMI01000191">
    <property type="protein sequence ID" value="KAG2926892.1"/>
    <property type="molecule type" value="Genomic_DNA"/>
</dbReference>
<dbReference type="Proteomes" id="UP000774804">
    <property type="component" value="Unassembled WGS sequence"/>
</dbReference>
<evidence type="ECO:0000256" key="1">
    <source>
        <dbReference type="SAM" id="MobiDB-lite"/>
    </source>
</evidence>
<reference evidence="2" key="1">
    <citation type="submission" date="2018-10" db="EMBL/GenBank/DDBJ databases">
        <title>Effector identification in a new, highly contiguous assembly of the strawberry crown rot pathogen Phytophthora cactorum.</title>
        <authorList>
            <person name="Armitage A.D."/>
            <person name="Nellist C.F."/>
            <person name="Bates H."/>
            <person name="Vickerstaff R.J."/>
            <person name="Harrison R.J."/>
        </authorList>
    </citation>
    <scope>NUCLEOTIDE SEQUENCE</scope>
    <source>
        <strain evidence="2">4032</strain>
    </source>
</reference>
<dbReference type="AlphaFoldDB" id="A0A8T1CU95"/>
<feature type="compositionally biased region" description="Acidic residues" evidence="1">
    <location>
        <begin position="240"/>
        <end position="276"/>
    </location>
</feature>
<organism evidence="2 3">
    <name type="scientific">Phytophthora cactorum</name>
    <dbReference type="NCBI Taxonomy" id="29920"/>
    <lineage>
        <taxon>Eukaryota</taxon>
        <taxon>Sar</taxon>
        <taxon>Stramenopiles</taxon>
        <taxon>Oomycota</taxon>
        <taxon>Peronosporomycetes</taxon>
        <taxon>Peronosporales</taxon>
        <taxon>Peronosporaceae</taxon>
        <taxon>Phytophthora</taxon>
    </lineage>
</organism>
<evidence type="ECO:0008006" key="4">
    <source>
        <dbReference type="Google" id="ProtNLM"/>
    </source>
</evidence>
<feature type="compositionally biased region" description="Acidic residues" evidence="1">
    <location>
        <begin position="223"/>
        <end position="233"/>
    </location>
</feature>
<name>A0A8T1CU95_9STRA</name>
<dbReference type="PANTHER" id="PTHR46599">
    <property type="entry name" value="PIGGYBAC TRANSPOSABLE ELEMENT-DERIVED PROTEIN 4"/>
    <property type="match status" value="1"/>
</dbReference>
<proteinExistence type="predicted"/>
<feature type="region of interest" description="Disordered" evidence="1">
    <location>
        <begin position="195"/>
        <end position="285"/>
    </location>
</feature>
<sequence>MRDYHRWKGGVDVHDQLRLQRYSLQQQTKCKKYYRAVFLELVDMEVVNAYIAYREARKKKGANSITHAEFLKHLQAQMLELTEEDYAQRLPQADAENVLARTLLQNTCHMRTLTTKLSTGSESAASANAKFAPTESEAWVNVKLQSTIAQDTVHPTKHGTTYLCNKFWTHYKKNTLTCPQIWHFLWNNGKDRPRPRCGRDVQNCEAGIGTGKRKRQRRRQDGVDAESADDNGEDTAKDDAESDVADGESDEGEEEGEAEGEAEGEIEGEIEGEENDQSANSRCEE</sequence>
<accession>A0A8T1CU95</accession>
<protein>
    <recommendedName>
        <fullName evidence="4">PiggyBac transposable element-derived protein domain-containing protein</fullName>
    </recommendedName>
</protein>
<comment type="caution">
    <text evidence="2">The sequence shown here is derived from an EMBL/GenBank/DDBJ whole genome shotgun (WGS) entry which is preliminary data.</text>
</comment>
<evidence type="ECO:0000313" key="3">
    <source>
        <dbReference type="Proteomes" id="UP000774804"/>
    </source>
</evidence>
<dbReference type="PANTHER" id="PTHR46599:SF3">
    <property type="entry name" value="PIGGYBAC TRANSPOSABLE ELEMENT-DERIVED PROTEIN 4"/>
    <property type="match status" value="1"/>
</dbReference>
<gene>
    <name evidence="2" type="ORF">PC115_g7771</name>
</gene>